<keyword evidence="2" id="KW-1185">Reference proteome</keyword>
<sequence length="71" mass="7272">MTPNLTPGDKATVTGPLRVTETTPGGCVFLKPGETVEVLEPANAEGSVFVQGNESGPRQYIAASSLTPVAD</sequence>
<name>A0ABT3C4P5_9MYCO</name>
<evidence type="ECO:0000313" key="2">
    <source>
        <dbReference type="Proteomes" id="UP001526201"/>
    </source>
</evidence>
<dbReference type="EMBL" id="JACKTY010000004">
    <property type="protein sequence ID" value="MCV7224453.1"/>
    <property type="molecule type" value="Genomic_DNA"/>
</dbReference>
<proteinExistence type="predicted"/>
<evidence type="ECO:0000313" key="1">
    <source>
        <dbReference type="EMBL" id="MCV7224453.1"/>
    </source>
</evidence>
<gene>
    <name evidence="1" type="ORF">H7J73_00125</name>
</gene>
<dbReference type="RefSeq" id="WP_264065184.1">
    <property type="nucleotide sequence ID" value="NZ_JACKTY010000004.1"/>
</dbReference>
<evidence type="ECO:0008006" key="3">
    <source>
        <dbReference type="Google" id="ProtNLM"/>
    </source>
</evidence>
<comment type="caution">
    <text evidence="1">The sequence shown here is derived from an EMBL/GenBank/DDBJ whole genome shotgun (WGS) entry which is preliminary data.</text>
</comment>
<protein>
    <recommendedName>
        <fullName evidence="3">DUF1918 domain-containing protein</fullName>
    </recommendedName>
</protein>
<reference evidence="1 2" key="1">
    <citation type="journal article" date="2022" name="BMC Genomics">
        <title>Comparative genome analysis of mycobacteria focusing on tRNA and non-coding RNA.</title>
        <authorList>
            <person name="Behra P.R.K."/>
            <person name="Pettersson B.M.F."/>
            <person name="Ramesh M."/>
            <person name="Das S."/>
            <person name="Dasgupta S."/>
            <person name="Kirsebom L.A."/>
        </authorList>
    </citation>
    <scope>NUCLEOTIDE SEQUENCE [LARGE SCALE GENOMIC DNA]</scope>
    <source>
        <strain evidence="1 2">DSM 44078</strain>
    </source>
</reference>
<organism evidence="1 2">
    <name type="scientific">Mycolicibacterium komossense</name>
    <dbReference type="NCBI Taxonomy" id="1779"/>
    <lineage>
        <taxon>Bacteria</taxon>
        <taxon>Bacillati</taxon>
        <taxon>Actinomycetota</taxon>
        <taxon>Actinomycetes</taxon>
        <taxon>Mycobacteriales</taxon>
        <taxon>Mycobacteriaceae</taxon>
        <taxon>Mycolicibacterium</taxon>
    </lineage>
</organism>
<accession>A0ABT3C4P5</accession>
<dbReference type="Proteomes" id="UP001526201">
    <property type="component" value="Unassembled WGS sequence"/>
</dbReference>